<keyword evidence="3" id="KW-1185">Reference proteome</keyword>
<name>A0A367LBY8_9HYPO</name>
<evidence type="ECO:0000313" key="2">
    <source>
        <dbReference type="EMBL" id="RCI11921.1"/>
    </source>
</evidence>
<evidence type="ECO:0000256" key="1">
    <source>
        <dbReference type="SAM" id="MobiDB-lite"/>
    </source>
</evidence>
<protein>
    <submittedName>
        <fullName evidence="2">Uncharacterized protein</fullName>
    </submittedName>
</protein>
<feature type="compositionally biased region" description="Low complexity" evidence="1">
    <location>
        <begin position="149"/>
        <end position="164"/>
    </location>
</feature>
<organism evidence="2 3">
    <name type="scientific">Ophiocordyceps polyrhachis-furcata BCC 54312</name>
    <dbReference type="NCBI Taxonomy" id="1330021"/>
    <lineage>
        <taxon>Eukaryota</taxon>
        <taxon>Fungi</taxon>
        <taxon>Dikarya</taxon>
        <taxon>Ascomycota</taxon>
        <taxon>Pezizomycotina</taxon>
        <taxon>Sordariomycetes</taxon>
        <taxon>Hypocreomycetidae</taxon>
        <taxon>Hypocreales</taxon>
        <taxon>Ophiocordycipitaceae</taxon>
        <taxon>Ophiocordyceps</taxon>
    </lineage>
</organism>
<proteinExistence type="predicted"/>
<sequence length="184" mass="19729">MAAVDLVATVDVGRDEITIGGLVDASKDLGLVGAGVSPGTTRVIGREAECIKILLHRDDGVEIAKVSKAGPRKIRLNEAAGDVNGMVEFEMQSARRRLQHVGRDVEPRVRRKGPTTHFYQALLARGPGCRCLWEWTEVGFRLVRSRVGPAAETPSTTSTAREAAGPSSAGEHRWLQSCSAEVGC</sequence>
<accession>A0A367LBY8</accession>
<dbReference type="EMBL" id="LKCN02000009">
    <property type="protein sequence ID" value="RCI11921.1"/>
    <property type="molecule type" value="Genomic_DNA"/>
</dbReference>
<evidence type="ECO:0000313" key="3">
    <source>
        <dbReference type="Proteomes" id="UP000253664"/>
    </source>
</evidence>
<dbReference type="AlphaFoldDB" id="A0A367LBY8"/>
<feature type="region of interest" description="Disordered" evidence="1">
    <location>
        <begin position="148"/>
        <end position="172"/>
    </location>
</feature>
<gene>
    <name evidence="2" type="ORF">L249_4225</name>
</gene>
<reference evidence="2 3" key="1">
    <citation type="journal article" date="2015" name="BMC Genomics">
        <title>Insights from the genome of Ophiocordyceps polyrhachis-furcata to pathogenicity and host specificity in insect fungi.</title>
        <authorList>
            <person name="Wichadakul D."/>
            <person name="Kobmoo N."/>
            <person name="Ingsriswang S."/>
            <person name="Tangphatsornruang S."/>
            <person name="Chantasingh D."/>
            <person name="Luangsa-ard J.J."/>
            <person name="Eurwilaichitr L."/>
        </authorList>
    </citation>
    <scope>NUCLEOTIDE SEQUENCE [LARGE SCALE GENOMIC DNA]</scope>
    <source>
        <strain evidence="2 3">BCC 54312</strain>
    </source>
</reference>
<dbReference type="Proteomes" id="UP000253664">
    <property type="component" value="Unassembled WGS sequence"/>
</dbReference>
<dbReference type="OrthoDB" id="448427at2759"/>
<comment type="caution">
    <text evidence="2">The sequence shown here is derived from an EMBL/GenBank/DDBJ whole genome shotgun (WGS) entry which is preliminary data.</text>
</comment>